<dbReference type="InterPro" id="IPR036821">
    <property type="entry name" value="Peptide_deformylase_sf"/>
</dbReference>
<name>X1EVU1_9ZZZZ</name>
<dbReference type="HAMAP" id="MF_00163">
    <property type="entry name" value="Pep_deformylase"/>
    <property type="match status" value="1"/>
</dbReference>
<comment type="caution">
    <text evidence="2">The sequence shown here is derived from an EMBL/GenBank/DDBJ whole genome shotgun (WGS) entry which is preliminary data.</text>
</comment>
<organism evidence="2">
    <name type="scientific">marine sediment metagenome</name>
    <dbReference type="NCBI Taxonomy" id="412755"/>
    <lineage>
        <taxon>unclassified sequences</taxon>
        <taxon>metagenomes</taxon>
        <taxon>ecological metagenomes</taxon>
    </lineage>
</organism>
<dbReference type="PIRSF" id="PIRSF004749">
    <property type="entry name" value="Pep_def"/>
    <property type="match status" value="1"/>
</dbReference>
<dbReference type="PRINTS" id="PR01576">
    <property type="entry name" value="PDEFORMYLASE"/>
</dbReference>
<evidence type="ECO:0000256" key="1">
    <source>
        <dbReference type="ARBA" id="ARBA00010759"/>
    </source>
</evidence>
<dbReference type="PANTHER" id="PTHR10458:SF22">
    <property type="entry name" value="PEPTIDE DEFORMYLASE"/>
    <property type="match status" value="1"/>
</dbReference>
<accession>X1EVU1</accession>
<dbReference type="InterPro" id="IPR023635">
    <property type="entry name" value="Peptide_deformylase"/>
</dbReference>
<gene>
    <name evidence="2" type="ORF">S03H2_15900</name>
</gene>
<reference evidence="2" key="1">
    <citation type="journal article" date="2014" name="Front. Microbiol.">
        <title>High frequency of phylogenetically diverse reductive dehalogenase-homologous genes in deep subseafloor sedimentary metagenomes.</title>
        <authorList>
            <person name="Kawai M."/>
            <person name="Futagami T."/>
            <person name="Toyoda A."/>
            <person name="Takaki Y."/>
            <person name="Nishi S."/>
            <person name="Hori S."/>
            <person name="Arai W."/>
            <person name="Tsubouchi T."/>
            <person name="Morono Y."/>
            <person name="Uchiyama I."/>
            <person name="Ito T."/>
            <person name="Fujiyama A."/>
            <person name="Inagaki F."/>
            <person name="Takami H."/>
        </authorList>
    </citation>
    <scope>NUCLEOTIDE SEQUENCE</scope>
    <source>
        <strain evidence="2">Expedition CK06-06</strain>
    </source>
</reference>
<dbReference type="SUPFAM" id="SSF56420">
    <property type="entry name" value="Peptide deformylase"/>
    <property type="match status" value="1"/>
</dbReference>
<protein>
    <recommendedName>
        <fullName evidence="3">Peptide deformylase</fullName>
    </recommendedName>
</protein>
<comment type="similarity">
    <text evidence="1">Belongs to the polypeptide deformylase family.</text>
</comment>
<proteinExistence type="inferred from homology"/>
<evidence type="ECO:0008006" key="3">
    <source>
        <dbReference type="Google" id="ProtNLM"/>
    </source>
</evidence>
<sequence>MMEIVTNEEQLRVPTVFVDDGEDITEIVDNLFREMQERDAQGLAANQLGYDLSVFVMKLRQDTTICIVNPVITKTRGSYLADERCLSLPRVIVRVKRSAEVKVKGVNRYFKPVSYRFRGIEARRACHEIDHLLGKLITDYKVSEIKKLEEEEKKDDSSST</sequence>
<evidence type="ECO:0000313" key="2">
    <source>
        <dbReference type="EMBL" id="GAH36687.1"/>
    </source>
</evidence>
<dbReference type="EMBL" id="BARU01008092">
    <property type="protein sequence ID" value="GAH36687.1"/>
    <property type="molecule type" value="Genomic_DNA"/>
</dbReference>
<dbReference type="PANTHER" id="PTHR10458">
    <property type="entry name" value="PEPTIDE DEFORMYLASE"/>
    <property type="match status" value="1"/>
</dbReference>
<dbReference type="AlphaFoldDB" id="X1EVU1"/>
<dbReference type="Gene3D" id="3.90.45.10">
    <property type="entry name" value="Peptide deformylase"/>
    <property type="match status" value="1"/>
</dbReference>
<dbReference type="Pfam" id="PF01327">
    <property type="entry name" value="Pep_deformylase"/>
    <property type="match status" value="1"/>
</dbReference>
<dbReference type="GO" id="GO:0042586">
    <property type="term" value="F:peptide deformylase activity"/>
    <property type="evidence" value="ECO:0007669"/>
    <property type="project" value="InterPro"/>
</dbReference>